<dbReference type="InterPro" id="IPR038725">
    <property type="entry name" value="YdaG_split_barrel_FMN-bd"/>
</dbReference>
<evidence type="ECO:0000259" key="1">
    <source>
        <dbReference type="Pfam" id="PF16242"/>
    </source>
</evidence>
<dbReference type="Pfam" id="PF16242">
    <property type="entry name" value="Pyrid_ox_like"/>
    <property type="match status" value="1"/>
</dbReference>
<gene>
    <name evidence="2" type="ORF">EZS28_005255</name>
</gene>
<accession>A0A5J4WWA1</accession>
<dbReference type="Proteomes" id="UP000324800">
    <property type="component" value="Unassembled WGS sequence"/>
</dbReference>
<feature type="domain" description="General stress protein FMN-binding split barrel" evidence="1">
    <location>
        <begin position="174"/>
        <end position="276"/>
    </location>
</feature>
<dbReference type="AlphaFoldDB" id="A0A5J4WWA1"/>
<dbReference type="Gene3D" id="2.30.110.10">
    <property type="entry name" value="Electron Transport, Fmn-binding Protein, Chain A"/>
    <property type="match status" value="2"/>
</dbReference>
<dbReference type="PANTHER" id="PTHR34818:SF1">
    <property type="entry name" value="PROTEIN BLI-3"/>
    <property type="match status" value="1"/>
</dbReference>
<dbReference type="InterPro" id="IPR012349">
    <property type="entry name" value="Split_barrel_FMN-bd"/>
</dbReference>
<proteinExistence type="predicted"/>
<dbReference type="PANTHER" id="PTHR34818">
    <property type="entry name" value="PROTEIN BLI-3"/>
    <property type="match status" value="1"/>
</dbReference>
<evidence type="ECO:0000313" key="2">
    <source>
        <dbReference type="EMBL" id="KAA6399220.1"/>
    </source>
</evidence>
<reference evidence="2 3" key="1">
    <citation type="submission" date="2019-03" db="EMBL/GenBank/DDBJ databases">
        <title>Single cell metagenomics reveals metabolic interactions within the superorganism composed of flagellate Streblomastix strix and complex community of Bacteroidetes bacteria on its surface.</title>
        <authorList>
            <person name="Treitli S.C."/>
            <person name="Kolisko M."/>
            <person name="Husnik F."/>
            <person name="Keeling P."/>
            <person name="Hampl V."/>
        </authorList>
    </citation>
    <scope>NUCLEOTIDE SEQUENCE [LARGE SCALE GENOMIC DNA]</scope>
    <source>
        <strain evidence="2">ST1C</strain>
    </source>
</reference>
<sequence>MANAAEKFLLNYQEHFLWSVLTTTNNTRPSPRVGQLRHSSDLGFFYTTKTGTSKIAQIEKNPLATISLYPKKGFDTIVAHVSLRLSAERRDLDAAWSDELLQYGYTGKNDERLRVILITVHQVTFGKDSYEGTPIDPKIEGKISKGESQSIATGPFKTKEIDELLKKTFTPKKLADLITFQGSYHDSRVMEVHYKEGVGLFSSTHLGSKKVNEIQVNENVALLVSDQKAWDQIIVDAVAKICTCPEMKKKVWEDSLKAFGFKGADDEQLTLIIYTPRRTIHHTMVAPPEELVAEPIPSK</sequence>
<evidence type="ECO:0000313" key="3">
    <source>
        <dbReference type="Proteomes" id="UP000324800"/>
    </source>
</evidence>
<dbReference type="EMBL" id="SNRW01000796">
    <property type="protein sequence ID" value="KAA6399220.1"/>
    <property type="molecule type" value="Genomic_DNA"/>
</dbReference>
<dbReference type="SUPFAM" id="SSF50475">
    <property type="entry name" value="FMN-binding split barrel"/>
    <property type="match status" value="2"/>
</dbReference>
<name>A0A5J4WWA1_9EUKA</name>
<dbReference type="InterPro" id="IPR052917">
    <property type="entry name" value="Stress-Dev_Protein"/>
</dbReference>
<organism evidence="2 3">
    <name type="scientific">Streblomastix strix</name>
    <dbReference type="NCBI Taxonomy" id="222440"/>
    <lineage>
        <taxon>Eukaryota</taxon>
        <taxon>Metamonada</taxon>
        <taxon>Preaxostyla</taxon>
        <taxon>Oxymonadida</taxon>
        <taxon>Streblomastigidae</taxon>
        <taxon>Streblomastix</taxon>
    </lineage>
</organism>
<comment type="caution">
    <text evidence="2">The sequence shown here is derived from an EMBL/GenBank/DDBJ whole genome shotgun (WGS) entry which is preliminary data.</text>
</comment>
<protein>
    <recommendedName>
        <fullName evidence="1">General stress protein FMN-binding split barrel domain-containing protein</fullName>
    </recommendedName>
</protein>